<dbReference type="Pfam" id="PF06042">
    <property type="entry name" value="NTP_transf_6"/>
    <property type="match status" value="1"/>
</dbReference>
<protein>
    <recommendedName>
        <fullName evidence="3">Nitrate reductase</fullName>
    </recommendedName>
</protein>
<gene>
    <name evidence="1" type="ORF">LMG26690_01734</name>
</gene>
<evidence type="ECO:0008006" key="3">
    <source>
        <dbReference type="Google" id="ProtNLM"/>
    </source>
</evidence>
<accession>A0A6S6ZMH7</accession>
<name>A0A6S6ZMH7_9BURK</name>
<dbReference type="PANTHER" id="PTHR39166">
    <property type="entry name" value="BLL1166 PROTEIN"/>
    <property type="match status" value="1"/>
</dbReference>
<dbReference type="Proteomes" id="UP000494214">
    <property type="component" value="Unassembled WGS sequence"/>
</dbReference>
<dbReference type="InterPro" id="IPR009267">
    <property type="entry name" value="NTP_transf_6"/>
</dbReference>
<reference evidence="1 2" key="1">
    <citation type="submission" date="2020-04" db="EMBL/GenBank/DDBJ databases">
        <authorList>
            <person name="De Canck E."/>
        </authorList>
    </citation>
    <scope>NUCLEOTIDE SEQUENCE [LARGE SCALE GENOMIC DNA]</scope>
    <source>
        <strain evidence="1 2">LMG 26690</strain>
    </source>
</reference>
<keyword evidence="2" id="KW-1185">Reference proteome</keyword>
<sequence>MADAARMCALEAVRDLDLTDCWIGAGFVRNLVWDSLAGFASPTPLNDVDVVWFGDGAESYADDIQLERRLGSIAPGYPWSVKNQAHMHRRDHDRPYLSTIDALTQWPETATAVAVRLDSDGRIQVLAPYGLDDLFAGVIRMTPRFKIEKRSILDERWQAKQWHLRWPFLRYA</sequence>
<proteinExistence type="predicted"/>
<organism evidence="1 2">
    <name type="scientific">Achromobacter animicus</name>
    <dbReference type="NCBI Taxonomy" id="1389935"/>
    <lineage>
        <taxon>Bacteria</taxon>
        <taxon>Pseudomonadati</taxon>
        <taxon>Pseudomonadota</taxon>
        <taxon>Betaproteobacteria</taxon>
        <taxon>Burkholderiales</taxon>
        <taxon>Alcaligenaceae</taxon>
        <taxon>Achromobacter</taxon>
    </lineage>
</organism>
<evidence type="ECO:0000313" key="1">
    <source>
        <dbReference type="EMBL" id="CAB3683592.1"/>
    </source>
</evidence>
<evidence type="ECO:0000313" key="2">
    <source>
        <dbReference type="Proteomes" id="UP000494214"/>
    </source>
</evidence>
<dbReference type="PANTHER" id="PTHR39166:SF1">
    <property type="entry name" value="BLL1166 PROTEIN"/>
    <property type="match status" value="1"/>
</dbReference>
<dbReference type="AlphaFoldDB" id="A0A6S6ZMH7"/>
<dbReference type="EMBL" id="CADIJM010000002">
    <property type="protein sequence ID" value="CAB3683592.1"/>
    <property type="molecule type" value="Genomic_DNA"/>
</dbReference>